<name>A0A9P1H913_9PEZI</name>
<feature type="compositionally biased region" description="Acidic residues" evidence="1">
    <location>
        <begin position="394"/>
        <end position="420"/>
    </location>
</feature>
<evidence type="ECO:0000256" key="1">
    <source>
        <dbReference type="SAM" id="MobiDB-lite"/>
    </source>
</evidence>
<feature type="compositionally biased region" description="Basic and acidic residues" evidence="1">
    <location>
        <begin position="281"/>
        <end position="303"/>
    </location>
</feature>
<proteinExistence type="predicted"/>
<feature type="compositionally biased region" description="Gly residues" evidence="1">
    <location>
        <begin position="59"/>
        <end position="88"/>
    </location>
</feature>
<feature type="region of interest" description="Disordered" evidence="1">
    <location>
        <begin position="128"/>
        <end position="205"/>
    </location>
</feature>
<feature type="region of interest" description="Disordered" evidence="1">
    <location>
        <begin position="31"/>
        <end position="89"/>
    </location>
</feature>
<evidence type="ECO:0000313" key="3">
    <source>
        <dbReference type="Proteomes" id="UP000838763"/>
    </source>
</evidence>
<dbReference type="AlphaFoldDB" id="A0A9P1H913"/>
<reference evidence="2" key="1">
    <citation type="submission" date="2022-11" db="EMBL/GenBank/DDBJ databases">
        <authorList>
            <person name="Scott C."/>
            <person name="Bruce N."/>
        </authorList>
    </citation>
    <scope>NUCLEOTIDE SEQUENCE</scope>
</reference>
<gene>
    <name evidence="2" type="ORF">PPNO1_LOCUS7344</name>
</gene>
<feature type="compositionally biased region" description="Basic and acidic residues" evidence="1">
    <location>
        <begin position="48"/>
        <end position="57"/>
    </location>
</feature>
<feature type="compositionally biased region" description="Basic and acidic residues" evidence="1">
    <location>
        <begin position="231"/>
        <end position="243"/>
    </location>
</feature>
<dbReference type="EMBL" id="CALLCH030000016">
    <property type="protein sequence ID" value="CAI4217741.1"/>
    <property type="molecule type" value="Genomic_DNA"/>
</dbReference>
<sequence>MRKRILQGGNDFDITTLAGLAVRLPVAAQAGDESSAGGGDADGEGDLDAGHVGHDDAGDIGGVEDGADGGGAGGDDGGGVDGGRGGGQLVEELVGEGGLAGGDAGGAAEVLEDWGDGRNVSGLSAALADNDGDLVSGTPAEAGEDLEADPAAGTGADIKSVDETGSDGGDGSTGNEDGHGAVGGGNEGTRGDHGNGNGDDEGMLRMPEVMGATPATLWNEEGGEEATDADGTSHDEAGHDDGALTHAGLPDDEGDGDDEETDEGADDDGGAPGLGLATLFESEHEADDGAHDEGSADDVHVEELFAPSRGRGQGGARGAEEEEDDGGGDAADGQVDVEAPTPGDAVGEDAAQQGPADGGDAVGQADEAGGRDEGDDGVGARTDAGGAKARDGAAEDEDDGVGGEGADEAADFEDEDGGEEGVLEAEEAVAFAPGGLVAAVGHEEGGAVPGDFVDAAELVGDFGDGGGDDGLRGEDTRELILRDQNGKGRNKKKGKRTMSREARKMLKMRARMVATKRKPVGYSPSSADEEAAAAGATLLSEALAAEEEAATSFRGWFGYEEDIILVS</sequence>
<keyword evidence="3" id="KW-1185">Reference proteome</keyword>
<protein>
    <submittedName>
        <fullName evidence="2">Uncharacterized protein</fullName>
    </submittedName>
</protein>
<dbReference type="Proteomes" id="UP000838763">
    <property type="component" value="Unassembled WGS sequence"/>
</dbReference>
<accession>A0A9P1H913</accession>
<comment type="caution">
    <text evidence="2">The sequence shown here is derived from an EMBL/GenBank/DDBJ whole genome shotgun (WGS) entry which is preliminary data.</text>
</comment>
<feature type="region of interest" description="Disordered" evidence="1">
    <location>
        <begin position="217"/>
        <end position="420"/>
    </location>
</feature>
<evidence type="ECO:0000313" key="2">
    <source>
        <dbReference type="EMBL" id="CAI4217741.1"/>
    </source>
</evidence>
<organism evidence="2 3">
    <name type="scientific">Parascedosporium putredinis</name>
    <dbReference type="NCBI Taxonomy" id="1442378"/>
    <lineage>
        <taxon>Eukaryota</taxon>
        <taxon>Fungi</taxon>
        <taxon>Dikarya</taxon>
        <taxon>Ascomycota</taxon>
        <taxon>Pezizomycotina</taxon>
        <taxon>Sordariomycetes</taxon>
        <taxon>Hypocreomycetidae</taxon>
        <taxon>Microascales</taxon>
        <taxon>Microascaceae</taxon>
        <taxon>Parascedosporium</taxon>
    </lineage>
</organism>
<feature type="compositionally biased region" description="Acidic residues" evidence="1">
    <location>
        <begin position="250"/>
        <end position="269"/>
    </location>
</feature>